<dbReference type="AlphaFoldDB" id="A0A844QKB8"/>
<evidence type="ECO:0000313" key="3">
    <source>
        <dbReference type="Proteomes" id="UP000463224"/>
    </source>
</evidence>
<dbReference type="PANTHER" id="PTHR28047:SF5">
    <property type="entry name" value="PROTEIN DCG1"/>
    <property type="match status" value="1"/>
</dbReference>
<gene>
    <name evidence="2" type="ORF">GN330_17435</name>
</gene>
<name>A0A844QKB8_9HYPH</name>
<protein>
    <recommendedName>
        <fullName evidence="4">Hydantoin racemase</fullName>
    </recommendedName>
</protein>
<dbReference type="EMBL" id="WPHG01000004">
    <property type="protein sequence ID" value="MVA99034.1"/>
    <property type="molecule type" value="Genomic_DNA"/>
</dbReference>
<proteinExistence type="inferred from homology"/>
<dbReference type="InterPro" id="IPR052186">
    <property type="entry name" value="Hydantoin_racemase-like"/>
</dbReference>
<reference evidence="2 3" key="1">
    <citation type="submission" date="2019-12" db="EMBL/GenBank/DDBJ databases">
        <title>Nitratireductor arenosus sp. nov., Isolated from sea sand, Jeju island, South Korea.</title>
        <authorList>
            <person name="Kim W."/>
        </authorList>
    </citation>
    <scope>NUCLEOTIDE SEQUENCE [LARGE SCALE GENOMIC DNA]</scope>
    <source>
        <strain evidence="2 3">CAU 1489</strain>
    </source>
</reference>
<dbReference type="PANTHER" id="PTHR28047">
    <property type="entry name" value="PROTEIN DCG1"/>
    <property type="match status" value="1"/>
</dbReference>
<evidence type="ECO:0000313" key="2">
    <source>
        <dbReference type="EMBL" id="MVA99034.1"/>
    </source>
</evidence>
<comment type="similarity">
    <text evidence="1">Belongs to the HyuE racemase family.</text>
</comment>
<dbReference type="InterPro" id="IPR015942">
    <property type="entry name" value="Asp/Glu/hydantoin_racemase"/>
</dbReference>
<accession>A0A844QKB8</accession>
<dbReference type="RefSeq" id="WP_156713997.1">
    <property type="nucleotide sequence ID" value="NZ_WPHG01000004.1"/>
</dbReference>
<dbReference type="GO" id="GO:0047661">
    <property type="term" value="F:amino-acid racemase activity"/>
    <property type="evidence" value="ECO:0007669"/>
    <property type="project" value="InterPro"/>
</dbReference>
<comment type="caution">
    <text evidence="2">The sequence shown here is derived from an EMBL/GenBank/DDBJ whole genome shotgun (WGS) entry which is preliminary data.</text>
</comment>
<dbReference type="Proteomes" id="UP000463224">
    <property type="component" value="Unassembled WGS sequence"/>
</dbReference>
<keyword evidence="3" id="KW-1185">Reference proteome</keyword>
<evidence type="ECO:0008006" key="4">
    <source>
        <dbReference type="Google" id="ProtNLM"/>
    </source>
</evidence>
<dbReference type="Pfam" id="PF01177">
    <property type="entry name" value="Asp_Glu_race"/>
    <property type="match status" value="1"/>
</dbReference>
<sequence length="223" mass="24547">MRKQRTLWERPGVEIEVRAVEQGPYSMEFATEEVLAGPHVLKEVRRAEQDGFDAVVLDCMVDPVLRAARETVSIPVMAPGQSGLAVASVLGKRISVIGMRNGRQHIEEHIRAYGYADAVVSMHIVDVPPAELIETKAHCLPTIEFEIRRAIEDHRTEVVLFGCTAMSGYIDDLKSRVSVPVVEPMACAINMAIAMVTMGLSHSKLCYESLPKRGRAPGSIDII</sequence>
<organism evidence="2 3">
    <name type="scientific">Nitratireductor arenosus</name>
    <dbReference type="NCBI Taxonomy" id="2682096"/>
    <lineage>
        <taxon>Bacteria</taxon>
        <taxon>Pseudomonadati</taxon>
        <taxon>Pseudomonadota</taxon>
        <taxon>Alphaproteobacteria</taxon>
        <taxon>Hyphomicrobiales</taxon>
        <taxon>Phyllobacteriaceae</taxon>
        <taxon>Nitratireductor</taxon>
    </lineage>
</organism>
<dbReference type="InterPro" id="IPR053714">
    <property type="entry name" value="Iso_Racemase_Enz_sf"/>
</dbReference>
<evidence type="ECO:0000256" key="1">
    <source>
        <dbReference type="ARBA" id="ARBA00038414"/>
    </source>
</evidence>
<dbReference type="Gene3D" id="3.40.50.12500">
    <property type="match status" value="1"/>
</dbReference>